<feature type="compositionally biased region" description="Basic residues" evidence="1">
    <location>
        <begin position="1"/>
        <end position="13"/>
    </location>
</feature>
<accession>A0A843VB55</accession>
<name>A0A843VB55_COLES</name>
<sequence>MPLHLRCAKKAKTRMATEEGNGEPSSSAFGLLRIGVPRNENRRLRILEQEKCPEISFRIRTYDPNPILASGSRSDFRI</sequence>
<gene>
    <name evidence="2" type="ORF">Taro_022370</name>
</gene>
<evidence type="ECO:0000313" key="2">
    <source>
        <dbReference type="EMBL" id="MQL89793.1"/>
    </source>
</evidence>
<organism evidence="2 3">
    <name type="scientific">Colocasia esculenta</name>
    <name type="common">Wild taro</name>
    <name type="synonym">Arum esculentum</name>
    <dbReference type="NCBI Taxonomy" id="4460"/>
    <lineage>
        <taxon>Eukaryota</taxon>
        <taxon>Viridiplantae</taxon>
        <taxon>Streptophyta</taxon>
        <taxon>Embryophyta</taxon>
        <taxon>Tracheophyta</taxon>
        <taxon>Spermatophyta</taxon>
        <taxon>Magnoliopsida</taxon>
        <taxon>Liliopsida</taxon>
        <taxon>Araceae</taxon>
        <taxon>Aroideae</taxon>
        <taxon>Colocasieae</taxon>
        <taxon>Colocasia</taxon>
    </lineage>
</organism>
<dbReference type="EMBL" id="NMUH01001178">
    <property type="protein sequence ID" value="MQL89793.1"/>
    <property type="molecule type" value="Genomic_DNA"/>
</dbReference>
<evidence type="ECO:0000313" key="3">
    <source>
        <dbReference type="Proteomes" id="UP000652761"/>
    </source>
</evidence>
<protein>
    <submittedName>
        <fullName evidence="2">Uncharacterized protein</fullName>
    </submittedName>
</protein>
<feature type="region of interest" description="Disordered" evidence="1">
    <location>
        <begin position="1"/>
        <end position="29"/>
    </location>
</feature>
<dbReference type="Proteomes" id="UP000652761">
    <property type="component" value="Unassembled WGS sequence"/>
</dbReference>
<comment type="caution">
    <text evidence="2">The sequence shown here is derived from an EMBL/GenBank/DDBJ whole genome shotgun (WGS) entry which is preliminary data.</text>
</comment>
<keyword evidence="3" id="KW-1185">Reference proteome</keyword>
<reference evidence="2" key="1">
    <citation type="submission" date="2017-07" db="EMBL/GenBank/DDBJ databases">
        <title>Taro Niue Genome Assembly and Annotation.</title>
        <authorList>
            <person name="Atibalentja N."/>
            <person name="Keating K."/>
            <person name="Fields C.J."/>
        </authorList>
    </citation>
    <scope>NUCLEOTIDE SEQUENCE</scope>
    <source>
        <strain evidence="2">Niue_2</strain>
        <tissue evidence="2">Leaf</tissue>
    </source>
</reference>
<evidence type="ECO:0000256" key="1">
    <source>
        <dbReference type="SAM" id="MobiDB-lite"/>
    </source>
</evidence>
<proteinExistence type="predicted"/>
<dbReference type="AlphaFoldDB" id="A0A843VB55"/>